<dbReference type="InterPro" id="IPR017937">
    <property type="entry name" value="Thioredoxin_CS"/>
</dbReference>
<sequence>MIRLAYLLFLLVGLLPTTTSAQTGQPEADSVETAPADSVLIAEPVALPPAVLFQTGTFDDMLKQAKKENKLILLDFWATWCAPCHRLDRETFTDVPLGDYVNSKFVPYRVNIDDFSGMDLVEKYKVEAYPTMLVVDASGAEVRRLTGFFLPTYLQRELIASETARPTKARKKK</sequence>
<keyword evidence="2" id="KW-0732">Signal</keyword>
<feature type="chain" id="PRO_5037758021" evidence="2">
    <location>
        <begin position="22"/>
        <end position="173"/>
    </location>
</feature>
<organism evidence="4 5">
    <name type="scientific">Fibrella aquatilis</name>
    <dbReference type="NCBI Taxonomy" id="2817059"/>
    <lineage>
        <taxon>Bacteria</taxon>
        <taxon>Pseudomonadati</taxon>
        <taxon>Bacteroidota</taxon>
        <taxon>Cytophagia</taxon>
        <taxon>Cytophagales</taxon>
        <taxon>Spirosomataceae</taxon>
        <taxon>Fibrella</taxon>
    </lineage>
</organism>
<protein>
    <submittedName>
        <fullName evidence="4">Thioredoxin family protein</fullName>
    </submittedName>
</protein>
<dbReference type="InterPro" id="IPR036249">
    <property type="entry name" value="Thioredoxin-like_sf"/>
</dbReference>
<dbReference type="AlphaFoldDB" id="A0A939GB33"/>
<evidence type="ECO:0000256" key="2">
    <source>
        <dbReference type="SAM" id="SignalP"/>
    </source>
</evidence>
<keyword evidence="1" id="KW-0676">Redox-active center</keyword>
<dbReference type="RefSeq" id="WP_207337344.1">
    <property type="nucleotide sequence ID" value="NZ_JAFMYU010000019.1"/>
</dbReference>
<reference evidence="4 5" key="1">
    <citation type="submission" date="2021-03" db="EMBL/GenBank/DDBJ databases">
        <title>Fibrella sp. HMF5036 genome sequencing and assembly.</title>
        <authorList>
            <person name="Kang H."/>
            <person name="Kim H."/>
            <person name="Bae S."/>
            <person name="Joh K."/>
        </authorList>
    </citation>
    <scope>NUCLEOTIDE SEQUENCE [LARGE SCALE GENOMIC DNA]</scope>
    <source>
        <strain evidence="4 5">HMF5036</strain>
    </source>
</reference>
<evidence type="ECO:0000313" key="5">
    <source>
        <dbReference type="Proteomes" id="UP000664795"/>
    </source>
</evidence>
<dbReference type="PROSITE" id="PS00194">
    <property type="entry name" value="THIOREDOXIN_1"/>
    <property type="match status" value="1"/>
</dbReference>
<gene>
    <name evidence="4" type="ORF">J2I48_20370</name>
</gene>
<feature type="domain" description="Thioredoxin" evidence="3">
    <location>
        <begin position="21"/>
        <end position="164"/>
    </location>
</feature>
<evidence type="ECO:0000313" key="4">
    <source>
        <dbReference type="EMBL" id="MBO0933377.1"/>
    </source>
</evidence>
<comment type="caution">
    <text evidence="4">The sequence shown here is derived from an EMBL/GenBank/DDBJ whole genome shotgun (WGS) entry which is preliminary data.</text>
</comment>
<dbReference type="CDD" id="cd02947">
    <property type="entry name" value="TRX_family"/>
    <property type="match status" value="1"/>
</dbReference>
<accession>A0A939GB33</accession>
<dbReference type="InterPro" id="IPR050620">
    <property type="entry name" value="Thioredoxin_H-type-like"/>
</dbReference>
<evidence type="ECO:0000256" key="1">
    <source>
        <dbReference type="ARBA" id="ARBA00023284"/>
    </source>
</evidence>
<dbReference type="Gene3D" id="3.40.30.10">
    <property type="entry name" value="Glutaredoxin"/>
    <property type="match status" value="1"/>
</dbReference>
<dbReference type="PROSITE" id="PS51352">
    <property type="entry name" value="THIOREDOXIN_2"/>
    <property type="match status" value="1"/>
</dbReference>
<dbReference type="Pfam" id="PF13098">
    <property type="entry name" value="Thioredoxin_2"/>
    <property type="match status" value="1"/>
</dbReference>
<dbReference type="InterPro" id="IPR012336">
    <property type="entry name" value="Thioredoxin-like_fold"/>
</dbReference>
<evidence type="ECO:0000259" key="3">
    <source>
        <dbReference type="PROSITE" id="PS51352"/>
    </source>
</evidence>
<dbReference type="PANTHER" id="PTHR10438:SF468">
    <property type="entry name" value="THIOREDOXIN-1-RELATED"/>
    <property type="match status" value="1"/>
</dbReference>
<dbReference type="Proteomes" id="UP000664795">
    <property type="component" value="Unassembled WGS sequence"/>
</dbReference>
<dbReference type="InterPro" id="IPR013766">
    <property type="entry name" value="Thioredoxin_domain"/>
</dbReference>
<dbReference type="SUPFAM" id="SSF52833">
    <property type="entry name" value="Thioredoxin-like"/>
    <property type="match status" value="1"/>
</dbReference>
<feature type="signal peptide" evidence="2">
    <location>
        <begin position="1"/>
        <end position="21"/>
    </location>
</feature>
<name>A0A939GB33_9BACT</name>
<dbReference type="EMBL" id="JAFMYU010000019">
    <property type="protein sequence ID" value="MBO0933377.1"/>
    <property type="molecule type" value="Genomic_DNA"/>
</dbReference>
<keyword evidence="5" id="KW-1185">Reference proteome</keyword>
<proteinExistence type="predicted"/>
<dbReference type="PANTHER" id="PTHR10438">
    <property type="entry name" value="THIOREDOXIN"/>
    <property type="match status" value="1"/>
</dbReference>